<dbReference type="GO" id="GO:0006417">
    <property type="term" value="P:regulation of translation"/>
    <property type="evidence" value="ECO:0007669"/>
    <property type="project" value="UniProtKB-KW"/>
</dbReference>
<reference evidence="20 21" key="1">
    <citation type="journal article" date="2021" name="G3 (Bethesda)">
        <title>Improved contiguity of the threespine stickleback genome using long-read sequencing.</title>
        <authorList>
            <person name="Nath S."/>
            <person name="Shaw D.E."/>
            <person name="White M.A."/>
        </authorList>
    </citation>
    <scope>NUCLEOTIDE SEQUENCE [LARGE SCALE GENOMIC DNA]</scope>
    <source>
        <strain evidence="20 21">Lake Benthic</strain>
    </source>
</reference>
<organism evidence="20 21">
    <name type="scientific">Gasterosteus aculeatus aculeatus</name>
    <name type="common">three-spined stickleback</name>
    <dbReference type="NCBI Taxonomy" id="481459"/>
    <lineage>
        <taxon>Eukaryota</taxon>
        <taxon>Metazoa</taxon>
        <taxon>Chordata</taxon>
        <taxon>Craniata</taxon>
        <taxon>Vertebrata</taxon>
        <taxon>Euteleostomi</taxon>
        <taxon>Actinopterygii</taxon>
        <taxon>Neopterygii</taxon>
        <taxon>Teleostei</taxon>
        <taxon>Neoteleostei</taxon>
        <taxon>Acanthomorphata</taxon>
        <taxon>Eupercaria</taxon>
        <taxon>Perciformes</taxon>
        <taxon>Cottioidei</taxon>
        <taxon>Gasterosteales</taxon>
        <taxon>Gasterosteidae</taxon>
        <taxon>Gasterosteus</taxon>
    </lineage>
</organism>
<feature type="compositionally biased region" description="Pro residues" evidence="17">
    <location>
        <begin position="301"/>
        <end position="318"/>
    </location>
</feature>
<evidence type="ECO:0000256" key="10">
    <source>
        <dbReference type="ARBA" id="ARBA00023158"/>
    </source>
</evidence>
<comment type="similarity">
    <text evidence="3 16">Belongs to the CNOT2/3/5 family.</text>
</comment>
<evidence type="ECO:0000259" key="19">
    <source>
        <dbReference type="Pfam" id="PF04153"/>
    </source>
</evidence>
<protein>
    <recommendedName>
        <fullName evidence="13">CCR4-NOT transcription complex subunit 3</fullName>
    </recommendedName>
    <alternativeName>
        <fullName evidence="14">CCR4-associated factor 3</fullName>
    </alternativeName>
</protein>
<dbReference type="FunFam" id="2.30.30.1020:FF:000002">
    <property type="entry name" value="CCR4-NOT transcription complex subunit 3"/>
    <property type="match status" value="1"/>
</dbReference>
<keyword evidence="6 16" id="KW-0678">Repressor</keyword>
<evidence type="ECO:0000256" key="12">
    <source>
        <dbReference type="ARBA" id="ARBA00023242"/>
    </source>
</evidence>
<keyword evidence="7" id="KW-0597">Phosphoprotein</keyword>
<keyword evidence="9 16" id="KW-0805">Transcription regulation</keyword>
<reference evidence="20" key="3">
    <citation type="submission" date="2025-09" db="UniProtKB">
        <authorList>
            <consortium name="Ensembl"/>
        </authorList>
    </citation>
    <scope>IDENTIFICATION</scope>
</reference>
<dbReference type="Proteomes" id="UP000007635">
    <property type="component" value="Chromosome XX"/>
</dbReference>
<evidence type="ECO:0000256" key="9">
    <source>
        <dbReference type="ARBA" id="ARBA00023015"/>
    </source>
</evidence>
<evidence type="ECO:0000313" key="21">
    <source>
        <dbReference type="Proteomes" id="UP000007635"/>
    </source>
</evidence>
<keyword evidence="4" id="KW-0217">Developmental protein</keyword>
<evidence type="ECO:0000256" key="6">
    <source>
        <dbReference type="ARBA" id="ARBA00022491"/>
    </source>
</evidence>
<accession>A0AAQ4S4G5</accession>
<dbReference type="Ensembl" id="ENSGACT00000069270.1">
    <property type="protein sequence ID" value="ENSGACP00000069917.1"/>
    <property type="gene ID" value="ENSGACG00000011489.2"/>
</dbReference>
<dbReference type="InterPro" id="IPR040168">
    <property type="entry name" value="Not2/3/5"/>
</dbReference>
<dbReference type="GO" id="GO:0030015">
    <property type="term" value="C:CCR4-NOT core complex"/>
    <property type="evidence" value="ECO:0007669"/>
    <property type="project" value="UniProtKB-UniRule"/>
</dbReference>
<dbReference type="PIRSF" id="PIRSF005290">
    <property type="entry name" value="NOT_su_3_5"/>
    <property type="match status" value="1"/>
</dbReference>
<evidence type="ECO:0000256" key="4">
    <source>
        <dbReference type="ARBA" id="ARBA00022473"/>
    </source>
</evidence>
<dbReference type="Pfam" id="PF04065">
    <property type="entry name" value="Not3"/>
    <property type="match status" value="1"/>
</dbReference>
<keyword evidence="5 16" id="KW-0963">Cytoplasm</keyword>
<evidence type="ECO:0000259" key="18">
    <source>
        <dbReference type="Pfam" id="PF04065"/>
    </source>
</evidence>
<dbReference type="GO" id="GO:2000036">
    <property type="term" value="P:regulation of stem cell population maintenance"/>
    <property type="evidence" value="ECO:0007669"/>
    <property type="project" value="UniProtKB-ARBA"/>
</dbReference>
<evidence type="ECO:0000256" key="2">
    <source>
        <dbReference type="ARBA" id="ARBA00004201"/>
    </source>
</evidence>
<feature type="region of interest" description="Disordered" evidence="17">
    <location>
        <begin position="298"/>
        <end position="353"/>
    </location>
</feature>
<feature type="compositionally biased region" description="Low complexity" evidence="17">
    <location>
        <begin position="266"/>
        <end position="277"/>
    </location>
</feature>
<keyword evidence="8" id="KW-0810">Translation regulation</keyword>
<reference evidence="20" key="2">
    <citation type="submission" date="2025-08" db="UniProtKB">
        <authorList>
            <consortium name="Ensembl"/>
        </authorList>
    </citation>
    <scope>IDENTIFICATION</scope>
</reference>
<dbReference type="GO" id="GO:0000932">
    <property type="term" value="C:P-body"/>
    <property type="evidence" value="ECO:0007669"/>
    <property type="project" value="UniProtKB-SubCell"/>
</dbReference>
<evidence type="ECO:0000256" key="17">
    <source>
        <dbReference type="SAM" id="MobiDB-lite"/>
    </source>
</evidence>
<dbReference type="GeneTree" id="ENSGT00390000014743"/>
<dbReference type="GO" id="GO:0031047">
    <property type="term" value="P:regulatory ncRNA-mediated gene silencing"/>
    <property type="evidence" value="ECO:0007669"/>
    <property type="project" value="UniProtKB-KW"/>
</dbReference>
<dbReference type="InterPro" id="IPR038635">
    <property type="entry name" value="CCR4-NOT_su2/3/5_C_sf"/>
</dbReference>
<keyword evidence="12 16" id="KW-0539">Nucleus</keyword>
<evidence type="ECO:0000256" key="1">
    <source>
        <dbReference type="ARBA" id="ARBA00004123"/>
    </source>
</evidence>
<dbReference type="GO" id="GO:0006355">
    <property type="term" value="P:regulation of DNA-templated transcription"/>
    <property type="evidence" value="ECO:0007669"/>
    <property type="project" value="InterPro"/>
</dbReference>
<dbReference type="InterPro" id="IPR007207">
    <property type="entry name" value="Not_N"/>
</dbReference>
<feature type="compositionally biased region" description="Low complexity" evidence="17">
    <location>
        <begin position="319"/>
        <end position="347"/>
    </location>
</feature>
<evidence type="ECO:0000256" key="5">
    <source>
        <dbReference type="ARBA" id="ARBA00022490"/>
    </source>
</evidence>
<evidence type="ECO:0000256" key="16">
    <source>
        <dbReference type="PIRNR" id="PIRNR005290"/>
    </source>
</evidence>
<dbReference type="GO" id="GO:0005829">
    <property type="term" value="C:cytosol"/>
    <property type="evidence" value="ECO:0007669"/>
    <property type="project" value="UniProtKB-ARBA"/>
</dbReference>
<dbReference type="AlphaFoldDB" id="A0AAQ4S4G5"/>
<comment type="subunit">
    <text evidence="15">Component of the CCR4-NOT complex; distinct complexes seem to exist that differ in the participation of probably mutually exclusive catalytic subunits. In the complex interacts directly with CNOT2. Interacts with TIP120B and NANOS2. Interacts with EBF1. Interacts in an RNA-independent manner with BICC1 (via KH domains).</text>
</comment>
<keyword evidence="10" id="KW-0943">RNA-mediated gene silencing</keyword>
<evidence type="ECO:0000256" key="7">
    <source>
        <dbReference type="ARBA" id="ARBA00022553"/>
    </source>
</evidence>
<dbReference type="InterPro" id="IPR007282">
    <property type="entry name" value="NOT2/3/5_C"/>
</dbReference>
<name>A0AAQ4S4G5_GASAC</name>
<evidence type="ECO:0000256" key="8">
    <source>
        <dbReference type="ARBA" id="ARBA00022845"/>
    </source>
</evidence>
<evidence type="ECO:0000256" key="3">
    <source>
        <dbReference type="ARBA" id="ARBA00007682"/>
    </source>
</evidence>
<evidence type="ECO:0000256" key="11">
    <source>
        <dbReference type="ARBA" id="ARBA00023163"/>
    </source>
</evidence>
<feature type="region of interest" description="Disordered" evidence="17">
    <location>
        <begin position="250"/>
        <end position="285"/>
    </location>
</feature>
<feature type="domain" description="NOT2/NOT3/NOT5 C-terminal" evidence="19">
    <location>
        <begin position="617"/>
        <end position="742"/>
    </location>
</feature>
<keyword evidence="21" id="KW-1185">Reference proteome</keyword>
<dbReference type="Pfam" id="PF04153">
    <property type="entry name" value="NOT2_3_5_C"/>
    <property type="match status" value="1"/>
</dbReference>
<evidence type="ECO:0000256" key="13">
    <source>
        <dbReference type="ARBA" id="ARBA00071433"/>
    </source>
</evidence>
<proteinExistence type="inferred from homology"/>
<feature type="domain" description="CCR4-Not complex component Not N-terminal" evidence="18">
    <location>
        <begin position="4"/>
        <end position="241"/>
    </location>
</feature>
<dbReference type="InterPro" id="IPR012270">
    <property type="entry name" value="CCR4-NOT_su3/5"/>
</dbReference>
<sequence>MADKRKLQGEIDRCLKKVAEGVEQFEDIWQKLHNAANANQKEKYEADLKKEIKKLQRLRDQIKTWVASNEIKDKRQLVENRKLIETQMERFKVVERETKTKAYSKEGLGLAQKVDPAQREKEDTGQPAITYLIKSKKHNTIDTLNMQVDQFESEVESLSVQTRKKKGDKDKQDRIEELKRLIERHRFHILMLETILRMLDNDSVPVDAIQKIKDDVEYYIDSSQDPDFEENEFIYDDLDLEDIPAALVATSPSGQGNLEDELFLNSSSTPTSTTSSSPIPPSPATCTAVRSSIWLIQQPPQTKPPAPSNNAPSPPSNPHLPASTAPSLPTPSTASSSAISSESPLTSVPSPASTLGLGLGLGLSKIGLMGTSSGSQMSALGLVAHSSPLNTMAGLISGSTPAPYAQAAASGGLGLSGSTQSSISVESSTSIPTSGSSGVTTNGAVGGLGLLASTAAHGSLSASILGLVPGQNLELGASQLPPSSVSTTPGVVGMIGGNGGNVSVVGGGGGVNAAPARPPSGLKQNGNTSTLFAPEPLSSLKAMAERAALGSSLDGEIPNLHLTDRDIFSSSAPGTPAAPQPSVSEVSIPPSLGVCPLGPTPLPKDQLYQQAMQESAWTHMPHPSDSERIRQYLMRNPCPTLPFHHQIPPHHSDSIEFYQRLSTETLFFIFYYLEGTKAQYLSAKALKKQSWRFHTKYMMWFQRHEEPKTITDEFEQGTYIYFDYEKWGQRKKEGFTFEYRYLEDRDLQ</sequence>
<dbReference type="Gene3D" id="2.30.30.1020">
    <property type="entry name" value="CCR4-NOT complex subunit 2/3/5, C-terminal domain"/>
    <property type="match status" value="1"/>
</dbReference>
<dbReference type="PANTHER" id="PTHR23326">
    <property type="entry name" value="CCR4 NOT-RELATED"/>
    <property type="match status" value="1"/>
</dbReference>
<evidence type="ECO:0000313" key="20">
    <source>
        <dbReference type="Ensembl" id="ENSGACP00000069917.1"/>
    </source>
</evidence>
<comment type="subcellular location">
    <subcellularLocation>
        <location evidence="2">Cytoplasm</location>
        <location evidence="2">P-body</location>
    </subcellularLocation>
    <subcellularLocation>
        <location evidence="1 16">Nucleus</location>
    </subcellularLocation>
</comment>
<dbReference type="GO" id="GO:0005634">
    <property type="term" value="C:nucleus"/>
    <property type="evidence" value="ECO:0007669"/>
    <property type="project" value="UniProtKB-SubCell"/>
</dbReference>
<evidence type="ECO:0000256" key="14">
    <source>
        <dbReference type="ARBA" id="ARBA00083548"/>
    </source>
</evidence>
<evidence type="ECO:0000256" key="15">
    <source>
        <dbReference type="ARBA" id="ARBA00093549"/>
    </source>
</evidence>
<keyword evidence="11 16" id="KW-0804">Transcription</keyword>